<evidence type="ECO:0000259" key="7">
    <source>
        <dbReference type="Pfam" id="PF02687"/>
    </source>
</evidence>
<keyword evidence="3 6" id="KW-0812">Transmembrane</keyword>
<evidence type="ECO:0000256" key="5">
    <source>
        <dbReference type="ARBA" id="ARBA00023136"/>
    </source>
</evidence>
<keyword evidence="5 6" id="KW-0472">Membrane</keyword>
<feature type="transmembrane region" description="Helical" evidence="6">
    <location>
        <begin position="492"/>
        <end position="510"/>
    </location>
</feature>
<feature type="transmembrane region" description="Helical" evidence="6">
    <location>
        <begin position="429"/>
        <end position="454"/>
    </location>
</feature>
<feature type="transmembrane region" description="Helical" evidence="6">
    <location>
        <begin position="307"/>
        <end position="337"/>
    </location>
</feature>
<gene>
    <name evidence="9" type="ORF">KTC_56150</name>
</gene>
<reference evidence="9" key="1">
    <citation type="submission" date="2018-12" db="EMBL/GenBank/DDBJ databases">
        <title>Novel natural products biosynthetic potential of the class Ktedonobacteria.</title>
        <authorList>
            <person name="Zheng Y."/>
            <person name="Saitou A."/>
            <person name="Wang C.M."/>
            <person name="Toyoda A."/>
            <person name="Minakuchi Y."/>
            <person name="Sekiguchi Y."/>
            <person name="Ueda K."/>
            <person name="Takano H."/>
            <person name="Sakai Y."/>
            <person name="Yokota A."/>
            <person name="Yabe S."/>
        </authorList>
    </citation>
    <scope>NUCLEOTIDE SEQUENCE</scope>
    <source>
        <strain evidence="9">COM3</strain>
    </source>
</reference>
<dbReference type="Pfam" id="PF12704">
    <property type="entry name" value="MacB_PCD"/>
    <property type="match status" value="2"/>
</dbReference>
<evidence type="ECO:0000256" key="4">
    <source>
        <dbReference type="ARBA" id="ARBA00022989"/>
    </source>
</evidence>
<organism evidence="9">
    <name type="scientific">Thermosporothrix sp. COM3</name>
    <dbReference type="NCBI Taxonomy" id="2490863"/>
    <lineage>
        <taxon>Bacteria</taxon>
        <taxon>Bacillati</taxon>
        <taxon>Chloroflexota</taxon>
        <taxon>Ktedonobacteria</taxon>
        <taxon>Ktedonobacterales</taxon>
        <taxon>Thermosporotrichaceae</taxon>
        <taxon>Thermosporothrix</taxon>
    </lineage>
</organism>
<dbReference type="InterPro" id="IPR025857">
    <property type="entry name" value="MacB_PCD"/>
</dbReference>
<comment type="subcellular location">
    <subcellularLocation>
        <location evidence="1">Cell membrane</location>
        <topology evidence="1">Multi-pass membrane protein</topology>
    </subcellularLocation>
</comment>
<name>A0A455T0H3_9CHLR</name>
<feature type="transmembrane region" description="Helical" evidence="6">
    <location>
        <begin position="357"/>
        <end position="381"/>
    </location>
</feature>
<feature type="transmembrane region" description="Helical" evidence="6">
    <location>
        <begin position="531"/>
        <end position="549"/>
    </location>
</feature>
<evidence type="ECO:0000256" key="6">
    <source>
        <dbReference type="SAM" id="Phobius"/>
    </source>
</evidence>
<feature type="domain" description="ABC3 transporter permease C-terminal" evidence="7">
    <location>
        <begin position="795"/>
        <end position="904"/>
    </location>
</feature>
<evidence type="ECO:0000259" key="8">
    <source>
        <dbReference type="Pfam" id="PF12704"/>
    </source>
</evidence>
<dbReference type="GO" id="GO:0016740">
    <property type="term" value="F:transferase activity"/>
    <property type="evidence" value="ECO:0007669"/>
    <property type="project" value="UniProtKB-KW"/>
</dbReference>
<keyword evidence="2" id="KW-1003">Cell membrane</keyword>
<evidence type="ECO:0000256" key="1">
    <source>
        <dbReference type="ARBA" id="ARBA00004651"/>
    </source>
</evidence>
<dbReference type="PANTHER" id="PTHR30287:SF1">
    <property type="entry name" value="INNER MEMBRANE PROTEIN"/>
    <property type="match status" value="1"/>
</dbReference>
<evidence type="ECO:0000256" key="3">
    <source>
        <dbReference type="ARBA" id="ARBA00022692"/>
    </source>
</evidence>
<protein>
    <submittedName>
        <fullName evidence="9">Glycosyl transferase family 1</fullName>
    </submittedName>
</protein>
<feature type="transmembrane region" description="Helical" evidence="6">
    <location>
        <begin position="876"/>
        <end position="904"/>
    </location>
</feature>
<feature type="transmembrane region" description="Helical" evidence="6">
    <location>
        <begin position="18"/>
        <end position="41"/>
    </location>
</feature>
<dbReference type="Pfam" id="PF02687">
    <property type="entry name" value="FtsX"/>
    <property type="match status" value="2"/>
</dbReference>
<feature type="transmembrane region" description="Helical" evidence="6">
    <location>
        <begin position="845"/>
        <end position="870"/>
    </location>
</feature>
<evidence type="ECO:0000256" key="2">
    <source>
        <dbReference type="ARBA" id="ARBA00022475"/>
    </source>
</evidence>
<dbReference type="InterPro" id="IPR003838">
    <property type="entry name" value="ABC3_permease_C"/>
</dbReference>
<feature type="domain" description="ABC3 transporter permease C-terminal" evidence="7">
    <location>
        <begin position="268"/>
        <end position="384"/>
    </location>
</feature>
<dbReference type="EMBL" id="AP019376">
    <property type="protein sequence ID" value="BBH90864.1"/>
    <property type="molecule type" value="Genomic_DNA"/>
</dbReference>
<sequence>MYFNYTTRSLARGGQRTLLAIFCVAVGVMAIVALQLVGFMIDNAFTSNVRDANGGDVRVVSRNQPFQKEDLDEVERLKKDGVIVSYTPVLNAQGSTGAASSSLRETFTVRVVDPAVYPLVTPPTFTEPQNGKIADLLKEKQIIVSTPFVEQYKKKIGDTFDLRIGSQRAGEARVIKVKVAGIVTDSGVLAQAGSVVLLSANDYKAALSNKEITYDTINIATASKEKANEAAKQLRSALPVATVQTVDDAVASQKETLDNIRKFLEISGLLALLIGGVGIVNTMQVLLSRRKMEIAMLKTTGYRRFDLYLLFGLETGLLGLIGGIIGAGASIAVSYVVRGLVEHTFQLNIPFVIDPVIVSGGVAIGLVTALIFGLLPIVQAANIRPLNVIRELPEGQGAGSRLLTVGLVLLLSVLFCVLAIIILQNDILLGVVSVYGTFVLLLILSLFFSLLALLISKLPVPERLTLPYTLLVVLGIACSAGIALLLPPFGLLLLFVSLLGLVVVFLPRTWKANIMMALRNLGRQRVRTTTTMLALFVGIFTIGLILVLGQNLRQQVNDVLAKALSFNVISITSGDDTKKLQDTLPSLPGLTLSQQHTLASTMPLAVNKKPIRELLPSGEKDRPSTSSLGRSGTLYYLSGIEGYDVGNNQIPVMGKETTITAGRNLGPQDAGTDNVLVSWQLASLDPLHLKVGDTITLGGNDRKSMKTVTVVGIYSQTGFGTNFYPIIGTRDTVKALSPGGVEQSIFFLKINPEKLNVAVDKVGKVVPNALVMNLANLGDFINQMLNNILLTLTTIASLSLIAGVIIIANAVALAMLERRRELGILKAVGYTSSSILGEVMLENGVIGGAGALVAMLLVTLSTSLLGSLVFQSSFGVSSVIALGLILGSALLAMLTAALVAWGAVRVRPLEVLRYE</sequence>
<keyword evidence="4 6" id="KW-1133">Transmembrane helix</keyword>
<proteinExistence type="predicted"/>
<feature type="transmembrane region" description="Helical" evidence="6">
    <location>
        <begin position="266"/>
        <end position="287"/>
    </location>
</feature>
<feature type="domain" description="MacB-like periplasmic core" evidence="8">
    <location>
        <begin position="528"/>
        <end position="723"/>
    </location>
</feature>
<feature type="domain" description="MacB-like periplasmic core" evidence="8">
    <location>
        <begin position="17"/>
        <end position="236"/>
    </location>
</feature>
<feature type="transmembrane region" description="Helical" evidence="6">
    <location>
        <begin position="788"/>
        <end position="816"/>
    </location>
</feature>
<dbReference type="GO" id="GO:0005886">
    <property type="term" value="C:plasma membrane"/>
    <property type="evidence" value="ECO:0007669"/>
    <property type="project" value="UniProtKB-SubCell"/>
</dbReference>
<dbReference type="PANTHER" id="PTHR30287">
    <property type="entry name" value="MEMBRANE COMPONENT OF PREDICTED ABC SUPERFAMILY METABOLITE UPTAKE TRANSPORTER"/>
    <property type="match status" value="1"/>
</dbReference>
<dbReference type="InterPro" id="IPR038766">
    <property type="entry name" value="Membrane_comp_ABC_pdt"/>
</dbReference>
<evidence type="ECO:0000313" key="9">
    <source>
        <dbReference type="EMBL" id="BBH90864.1"/>
    </source>
</evidence>
<dbReference type="AlphaFoldDB" id="A0A455T0H3"/>
<feature type="transmembrane region" description="Helical" evidence="6">
    <location>
        <begin position="402"/>
        <end position="423"/>
    </location>
</feature>
<accession>A0A455T0H3</accession>
<keyword evidence="9" id="KW-0808">Transferase</keyword>
<feature type="transmembrane region" description="Helical" evidence="6">
    <location>
        <begin position="466"/>
        <end position="486"/>
    </location>
</feature>